<dbReference type="AlphaFoldDB" id="A0AAW6HQW2"/>
<name>A0AAW6HQW2_9MOLU</name>
<accession>A0AAW6HQW2</accession>
<evidence type="ECO:0000313" key="1">
    <source>
        <dbReference type="EMBL" id="MDC4183741.1"/>
    </source>
</evidence>
<comment type="caution">
    <text evidence="1">The sequence shown here is derived from an EMBL/GenBank/DDBJ whole genome shotgun (WGS) entry which is preliminary data.</text>
</comment>
<dbReference type="RefSeq" id="WP_255045793.1">
    <property type="nucleotide sequence ID" value="NZ_CP101415.1"/>
</dbReference>
<reference evidence="1" key="1">
    <citation type="submission" date="2021-11" db="EMBL/GenBank/DDBJ databases">
        <title>Description of Mycoplasma bradburyaesp. nov.from sea birds: a tribute to a great mycoplasmologist.</title>
        <authorList>
            <person name="Ramirez A.S."/>
            <person name="Poveda C."/>
            <person name="Suarez-Perez A."/>
            <person name="Rosales R.S."/>
            <person name="Dijkman R."/>
            <person name="Feberwee A."/>
            <person name="Spergser J."/>
            <person name="Szostak M.P."/>
            <person name="Ressel L."/>
            <person name="Calabuig P."/>
            <person name="Catania S."/>
            <person name="Gobbo F."/>
            <person name="Timofte D."/>
            <person name="Poveda J.B."/>
        </authorList>
    </citation>
    <scope>NUCLEOTIDE SEQUENCE</scope>
    <source>
        <strain evidence="1">T264</strain>
    </source>
</reference>
<sequence>MYKIFYEFFFIKDNSCHSISEVQHEYKIKNGDISYFRGRMFCPECKIAGLSFTHKTSRKREYLSKLPSSNHEEGCSYSYIYEKTDQIKDFLKGYSEKKISDKLEARLNTLLNIRIDNEKLNETYVTGLNHEHSFIDIFNKEKRKYIRIPTKSINRPLKPEDNEKEFIFYGTVKLDVEKIIPKNNKTSKDVKSNNNVFYNLILKTKKANNEWKYKTKVWRFINKDDIDINAKYDIAILGKYTTNYNGTIKPIYQNFVKYRKLETD</sequence>
<dbReference type="Proteomes" id="UP001216384">
    <property type="component" value="Unassembled WGS sequence"/>
</dbReference>
<evidence type="ECO:0000313" key="2">
    <source>
        <dbReference type="Proteomes" id="UP001216384"/>
    </source>
</evidence>
<dbReference type="EMBL" id="JAJHZP010000018">
    <property type="protein sequence ID" value="MDC4183741.1"/>
    <property type="molecule type" value="Genomic_DNA"/>
</dbReference>
<proteinExistence type="predicted"/>
<protein>
    <submittedName>
        <fullName evidence="1">Uncharacterized protein</fullName>
    </submittedName>
</protein>
<gene>
    <name evidence="1" type="ORF">LNO71_03785</name>
</gene>
<organism evidence="1 2">
    <name type="scientific">Mycoplasma bradburyae</name>
    <dbReference type="NCBI Taxonomy" id="2963128"/>
    <lineage>
        <taxon>Bacteria</taxon>
        <taxon>Bacillati</taxon>
        <taxon>Mycoplasmatota</taxon>
        <taxon>Mollicutes</taxon>
        <taxon>Mycoplasmataceae</taxon>
        <taxon>Mycoplasma</taxon>
    </lineage>
</organism>